<gene>
    <name evidence="7" type="ORF">ACU52_04785</name>
</gene>
<name>A0A8E1QYK8_9BACT</name>
<proteinExistence type="predicted"/>
<evidence type="ECO:0000256" key="6">
    <source>
        <dbReference type="SAM" id="SignalP"/>
    </source>
</evidence>
<feature type="binding site" evidence="5">
    <location>
        <begin position="163"/>
        <end position="165"/>
    </location>
    <ligand>
        <name>substrate</name>
    </ligand>
</feature>
<feature type="binding site" evidence="5">
    <location>
        <position position="104"/>
    </location>
    <ligand>
        <name>substrate</name>
    </ligand>
</feature>
<accession>A0A8E1QYK8</accession>
<keyword evidence="8" id="KW-1185">Reference proteome</keyword>
<dbReference type="Gene3D" id="3.30.1360.150">
    <property type="match status" value="1"/>
</dbReference>
<dbReference type="EMBL" id="LFQU01000006">
    <property type="protein sequence ID" value="KOO68987.1"/>
    <property type="molecule type" value="Genomic_DNA"/>
</dbReference>
<feature type="active site" description="Phosphothreonine intermediate" evidence="4">
    <location>
        <position position="83"/>
    </location>
</feature>
<dbReference type="GO" id="GO:0046872">
    <property type="term" value="F:metal ion binding"/>
    <property type="evidence" value="ECO:0007669"/>
    <property type="project" value="UniProtKB-KW"/>
</dbReference>
<dbReference type="OrthoDB" id="9766127at2"/>
<dbReference type="AlphaFoldDB" id="A0A8E1QYK8"/>
<dbReference type="Gene3D" id="3.40.720.10">
    <property type="entry name" value="Alkaline Phosphatase, subunit A"/>
    <property type="match status" value="3"/>
</dbReference>
<dbReference type="RefSeq" id="WP_053397948.1">
    <property type="nucleotide sequence ID" value="NZ_LFQU01000006.1"/>
</dbReference>
<sequence length="503" mass="55303">MKRFSLLANAVAAVLMFTAFGSARALAAGADRPKLVVGIVVDQMRWDYLYRYYDMFGEGGFRRLMNEGFSCENTMINYVPSITAVGHASIYTGTVPAIHGIAGNNFLLNGKMVYCCSDSTVSTVGSKSAEGKMSPRNMLTTTIGDELKIATDFKAKVIGVSLKDRAAILPAGHAADGAYWIDYSTGTFISSTYYMKELPKWAVDYNKSIGKVTKDQICYTPLGNKITEEMAKAAVAGEQLGGDNVTDLLAVSFSCTDMIGHKYGTHSDKTREIYVDLDKRLADLFGYLDQNVGKDQYLVFLMADHGAANSIQLSREHGIPADGFVVPKVEKELDAYLMNKFGSKTSLVRCIDSYKVFINHEAVEAMAVSLDDVKKAAIEWLKKDPMFAYVVDLEHVSDATVPALIREKIINGYNRMRSGDIQLIVQPANYDVYGEKIDGGTTHGTWNPYDAHIPFLLMGWHVEPGETHERVWMTDIVPTVCAMIDIQIPNGSIGSPVTAVTDR</sequence>
<evidence type="ECO:0000313" key="8">
    <source>
        <dbReference type="Proteomes" id="UP000036951"/>
    </source>
</evidence>
<dbReference type="CDD" id="cd16016">
    <property type="entry name" value="AP-SPAP"/>
    <property type="match status" value="1"/>
</dbReference>
<keyword evidence="3 6" id="KW-0732">Signal</keyword>
<dbReference type="PANTHER" id="PTHR10151">
    <property type="entry name" value="ECTONUCLEOTIDE PYROPHOSPHATASE/PHOSPHODIESTERASE"/>
    <property type="match status" value="1"/>
</dbReference>
<organism evidence="7 8">
    <name type="scientific">Xylanibacter rarus</name>
    <dbReference type="NCBI Taxonomy" id="1676614"/>
    <lineage>
        <taxon>Bacteria</taxon>
        <taxon>Pseudomonadati</taxon>
        <taxon>Bacteroidota</taxon>
        <taxon>Bacteroidia</taxon>
        <taxon>Bacteroidales</taxon>
        <taxon>Prevotellaceae</taxon>
        <taxon>Xylanibacter</taxon>
    </lineage>
</organism>
<evidence type="ECO:0000313" key="7">
    <source>
        <dbReference type="EMBL" id="KOO68987.1"/>
    </source>
</evidence>
<keyword evidence="1 4" id="KW-0597">Phosphoprotein</keyword>
<evidence type="ECO:0000256" key="2">
    <source>
        <dbReference type="ARBA" id="ARBA00022723"/>
    </source>
</evidence>
<evidence type="ECO:0000256" key="4">
    <source>
        <dbReference type="PIRSR" id="PIRSR031924-50"/>
    </source>
</evidence>
<dbReference type="Proteomes" id="UP000036951">
    <property type="component" value="Unassembled WGS sequence"/>
</dbReference>
<evidence type="ECO:0008006" key="9">
    <source>
        <dbReference type="Google" id="ProtNLM"/>
    </source>
</evidence>
<dbReference type="InterPro" id="IPR002591">
    <property type="entry name" value="Phosphodiest/P_Trfase"/>
</dbReference>
<dbReference type="PANTHER" id="PTHR10151:SF120">
    <property type="entry name" value="BIS(5'-ADENOSYL)-TRIPHOSPHATASE"/>
    <property type="match status" value="1"/>
</dbReference>
<dbReference type="GO" id="GO:0004035">
    <property type="term" value="F:alkaline phosphatase activity"/>
    <property type="evidence" value="ECO:0007669"/>
    <property type="project" value="InterPro"/>
</dbReference>
<evidence type="ECO:0000256" key="3">
    <source>
        <dbReference type="ARBA" id="ARBA00022729"/>
    </source>
</evidence>
<dbReference type="InterPro" id="IPR026263">
    <property type="entry name" value="Alkaline_phosphatase_prok"/>
</dbReference>
<feature type="signal peptide" evidence="6">
    <location>
        <begin position="1"/>
        <end position="27"/>
    </location>
</feature>
<dbReference type="Pfam" id="PF01663">
    <property type="entry name" value="Phosphodiest"/>
    <property type="match status" value="1"/>
</dbReference>
<dbReference type="InterPro" id="IPR017850">
    <property type="entry name" value="Alkaline_phosphatase_core_sf"/>
</dbReference>
<comment type="caution">
    <text evidence="7">The sequence shown here is derived from an EMBL/GenBank/DDBJ whole genome shotgun (WGS) entry which is preliminary data.</text>
</comment>
<evidence type="ECO:0000256" key="1">
    <source>
        <dbReference type="ARBA" id="ARBA00022553"/>
    </source>
</evidence>
<dbReference type="PIRSF" id="PIRSF031924">
    <property type="entry name" value="Pi-irrepressible_AP"/>
    <property type="match status" value="1"/>
</dbReference>
<keyword evidence="2" id="KW-0479">Metal-binding</keyword>
<feature type="chain" id="PRO_5034830337" description="Nucleotide pyrophosphatase" evidence="6">
    <location>
        <begin position="28"/>
        <end position="503"/>
    </location>
</feature>
<dbReference type="SUPFAM" id="SSF53649">
    <property type="entry name" value="Alkaline phosphatase-like"/>
    <property type="match status" value="1"/>
</dbReference>
<protein>
    <recommendedName>
        <fullName evidence="9">Nucleotide pyrophosphatase</fullName>
    </recommendedName>
</protein>
<evidence type="ECO:0000256" key="5">
    <source>
        <dbReference type="PIRSR" id="PIRSR031924-51"/>
    </source>
</evidence>
<reference evidence="7 8" key="1">
    <citation type="submission" date="2015-06" db="EMBL/GenBank/DDBJ databases">
        <title>Prevotella sp. 109, sp. nov., a novel member of the family Prevotellaceae isolated from human faeces.</title>
        <authorList>
            <person name="Shkoporov A.N."/>
            <person name="Chaplin A.V."/>
            <person name="Kafarskaia L.I."/>
            <person name="Efimov B.A."/>
        </authorList>
    </citation>
    <scope>NUCLEOTIDE SEQUENCE [LARGE SCALE GENOMIC DNA]</scope>
    <source>
        <strain evidence="7 8">109</strain>
    </source>
</reference>